<dbReference type="InterPro" id="IPR058935">
    <property type="entry name" value="At4g15545-like_C"/>
</dbReference>
<evidence type="ECO:0000313" key="3">
    <source>
        <dbReference type="Proteomes" id="UP000737018"/>
    </source>
</evidence>
<comment type="caution">
    <text evidence="2">The sequence shown here is derived from an EMBL/GenBank/DDBJ whole genome shotgun (WGS) entry which is preliminary data.</text>
</comment>
<dbReference type="PANTHER" id="PTHR47383:SF3">
    <property type="entry name" value="WAT1-RELATED PROTEIN"/>
    <property type="match status" value="1"/>
</dbReference>
<protein>
    <recommendedName>
        <fullName evidence="1">At4g15545-like C-terminal domain-containing protein</fullName>
    </recommendedName>
</protein>
<evidence type="ECO:0000313" key="2">
    <source>
        <dbReference type="EMBL" id="KAF3947588.1"/>
    </source>
</evidence>
<organism evidence="2 3">
    <name type="scientific">Castanea mollissima</name>
    <name type="common">Chinese chestnut</name>
    <dbReference type="NCBI Taxonomy" id="60419"/>
    <lineage>
        <taxon>Eukaryota</taxon>
        <taxon>Viridiplantae</taxon>
        <taxon>Streptophyta</taxon>
        <taxon>Embryophyta</taxon>
        <taxon>Tracheophyta</taxon>
        <taxon>Spermatophyta</taxon>
        <taxon>Magnoliopsida</taxon>
        <taxon>eudicotyledons</taxon>
        <taxon>Gunneridae</taxon>
        <taxon>Pentapetalae</taxon>
        <taxon>rosids</taxon>
        <taxon>fabids</taxon>
        <taxon>Fagales</taxon>
        <taxon>Fagaceae</taxon>
        <taxon>Castanea</taxon>
    </lineage>
</organism>
<name>A0A8J4QM92_9ROSI</name>
<keyword evidence="3" id="KW-1185">Reference proteome</keyword>
<sequence length="66" mass="7642">MKQFVHLIPSLLVNKSRLSCDHFGAFLANVKELNAHKQTKEKTDEVFDQENKDLYAIFEGLLLAMY</sequence>
<dbReference type="Proteomes" id="UP000737018">
    <property type="component" value="Unassembled WGS sequence"/>
</dbReference>
<gene>
    <name evidence="2" type="ORF">CMV_026302</name>
</gene>
<dbReference type="Pfam" id="PF25972">
    <property type="entry name" value="At4g15545_C"/>
    <property type="match status" value="1"/>
</dbReference>
<evidence type="ECO:0000259" key="1">
    <source>
        <dbReference type="Pfam" id="PF25972"/>
    </source>
</evidence>
<dbReference type="EMBL" id="JRKL02007605">
    <property type="protein sequence ID" value="KAF3947588.1"/>
    <property type="molecule type" value="Genomic_DNA"/>
</dbReference>
<dbReference type="InterPro" id="IPR058936">
    <property type="entry name" value="At4g15545-like"/>
</dbReference>
<feature type="domain" description="At4g15545-like C-terminal" evidence="1">
    <location>
        <begin position="15"/>
        <end position="63"/>
    </location>
</feature>
<dbReference type="OrthoDB" id="5599468at2759"/>
<reference evidence="2" key="1">
    <citation type="submission" date="2020-03" db="EMBL/GenBank/DDBJ databases">
        <title>Castanea mollissima Vanexum genome sequencing.</title>
        <authorList>
            <person name="Staton M."/>
        </authorList>
    </citation>
    <scope>NUCLEOTIDE SEQUENCE</scope>
    <source>
        <tissue evidence="2">Leaf</tissue>
    </source>
</reference>
<dbReference type="AlphaFoldDB" id="A0A8J4QM92"/>
<proteinExistence type="predicted"/>
<accession>A0A8J4QM92</accession>
<dbReference type="PANTHER" id="PTHR47383">
    <property type="entry name" value="OS03G0659800 PROTEIN"/>
    <property type="match status" value="1"/>
</dbReference>